<feature type="compositionally biased region" description="Polar residues" evidence="1">
    <location>
        <begin position="65"/>
        <end position="77"/>
    </location>
</feature>
<keyword evidence="2" id="KW-0732">Signal</keyword>
<dbReference type="EMBL" id="JAHHIF010000051">
    <property type="protein sequence ID" value="MBW4547941.1"/>
    <property type="molecule type" value="Genomic_DNA"/>
</dbReference>
<proteinExistence type="predicted"/>
<protein>
    <submittedName>
        <fullName evidence="3">Uncharacterized protein</fullName>
    </submittedName>
</protein>
<evidence type="ECO:0000313" key="3">
    <source>
        <dbReference type="EMBL" id="MBW4547941.1"/>
    </source>
</evidence>
<feature type="region of interest" description="Disordered" evidence="1">
    <location>
        <begin position="33"/>
        <end position="78"/>
    </location>
</feature>
<evidence type="ECO:0000256" key="2">
    <source>
        <dbReference type="SAM" id="SignalP"/>
    </source>
</evidence>
<accession>A0A951PQE5</accession>
<feature type="signal peptide" evidence="2">
    <location>
        <begin position="1"/>
        <end position="23"/>
    </location>
</feature>
<dbReference type="Proteomes" id="UP000753908">
    <property type="component" value="Unassembled WGS sequence"/>
</dbReference>
<reference evidence="3" key="2">
    <citation type="journal article" date="2022" name="Microbiol. Resour. Announc.">
        <title>Metagenome Sequencing to Explore Phylogenomics of Terrestrial Cyanobacteria.</title>
        <authorList>
            <person name="Ward R.D."/>
            <person name="Stajich J.E."/>
            <person name="Johansen J.R."/>
            <person name="Huntemann M."/>
            <person name="Clum A."/>
            <person name="Foster B."/>
            <person name="Foster B."/>
            <person name="Roux S."/>
            <person name="Palaniappan K."/>
            <person name="Varghese N."/>
            <person name="Mukherjee S."/>
            <person name="Reddy T.B.K."/>
            <person name="Daum C."/>
            <person name="Copeland A."/>
            <person name="Chen I.A."/>
            <person name="Ivanova N.N."/>
            <person name="Kyrpides N.C."/>
            <person name="Shapiro N."/>
            <person name="Eloe-Fadrosh E.A."/>
            <person name="Pietrasiak N."/>
        </authorList>
    </citation>
    <scope>NUCLEOTIDE SEQUENCE</scope>
    <source>
        <strain evidence="3">CPER-KK1</strain>
    </source>
</reference>
<name>A0A951PQE5_9CYAN</name>
<dbReference type="AlphaFoldDB" id="A0A951PQE5"/>
<organism evidence="3 4">
    <name type="scientific">Symplocastrum torsivum CPER-KK1</name>
    <dbReference type="NCBI Taxonomy" id="450513"/>
    <lineage>
        <taxon>Bacteria</taxon>
        <taxon>Bacillati</taxon>
        <taxon>Cyanobacteriota</taxon>
        <taxon>Cyanophyceae</taxon>
        <taxon>Oscillatoriophycideae</taxon>
        <taxon>Oscillatoriales</taxon>
        <taxon>Microcoleaceae</taxon>
        <taxon>Symplocastrum</taxon>
    </lineage>
</organism>
<feature type="chain" id="PRO_5037383649" evidence="2">
    <location>
        <begin position="24"/>
        <end position="208"/>
    </location>
</feature>
<comment type="caution">
    <text evidence="3">The sequence shown here is derived from an EMBL/GenBank/DDBJ whole genome shotgun (WGS) entry which is preliminary data.</text>
</comment>
<evidence type="ECO:0000313" key="4">
    <source>
        <dbReference type="Proteomes" id="UP000753908"/>
    </source>
</evidence>
<reference evidence="3" key="1">
    <citation type="submission" date="2021-05" db="EMBL/GenBank/DDBJ databases">
        <authorList>
            <person name="Pietrasiak N."/>
            <person name="Ward R."/>
            <person name="Stajich J.E."/>
            <person name="Kurbessoian T."/>
        </authorList>
    </citation>
    <scope>NUCLEOTIDE SEQUENCE</scope>
    <source>
        <strain evidence="3">CPER-KK1</strain>
    </source>
</reference>
<gene>
    <name evidence="3" type="ORF">KME25_26390</name>
</gene>
<sequence>MQKFHLLVAGAVVFSAVTGVSLATVFRQSTPKEQTLVQTSSIPPQASQEIEATSSPIAATKPDQENSTKTTLPTQPKQAVVASTAKLDGFPHQRVRLTDEVKPGSEFAQFRQRLRQAIRDRNAQFVRSILPDKEIGIGFGSREVANIKLENPNEEFWSLLEKAVSIGCFPQASQNRPNVDPATGLWVCNNVAHEFSRQYPNLSSGLKR</sequence>
<feature type="compositionally biased region" description="Polar residues" evidence="1">
    <location>
        <begin position="33"/>
        <end position="57"/>
    </location>
</feature>
<evidence type="ECO:0000256" key="1">
    <source>
        <dbReference type="SAM" id="MobiDB-lite"/>
    </source>
</evidence>